<name>A0A6C0EZT7_9ZZZZ</name>
<evidence type="ECO:0000259" key="1">
    <source>
        <dbReference type="Pfam" id="PF05050"/>
    </source>
</evidence>
<accession>A0A6C0EZT7</accession>
<dbReference type="Gene3D" id="3.40.50.150">
    <property type="entry name" value="Vaccinia Virus protein VP39"/>
    <property type="match status" value="1"/>
</dbReference>
<sequence length="251" mass="28027">MSCNYFILTKPDTKQVNDNSSNQILYLNNLNHYILPQSNIEYYMKYGLFEANLIEWSSQFCSKDKVMLDIGAHSGTYSIALSNKCKSVYSFEPQKMTYYALCGSVALSSIRNINCINYGLGSPEQVGSKDLYIVSNDGGGSTVVLDTNDNSKSILATETIEIRTLDSFNIDNIGFIKMDVEENELNVLMGALDTLKKSNYPRILFEANNNISNSISNSNIDSKAELFNFLRDLSYNIVTISGVSNMFLASQ</sequence>
<feature type="domain" description="Methyltransferase FkbM" evidence="1">
    <location>
        <begin position="69"/>
        <end position="235"/>
    </location>
</feature>
<proteinExistence type="predicted"/>
<dbReference type="InterPro" id="IPR052514">
    <property type="entry name" value="SAM-dependent_MTase"/>
</dbReference>
<reference evidence="2" key="1">
    <citation type="journal article" date="2020" name="Nature">
        <title>Giant virus diversity and host interactions through global metagenomics.</title>
        <authorList>
            <person name="Schulz F."/>
            <person name="Roux S."/>
            <person name="Paez-Espino D."/>
            <person name="Jungbluth S."/>
            <person name="Walsh D.A."/>
            <person name="Denef V.J."/>
            <person name="McMahon K.D."/>
            <person name="Konstantinidis K.T."/>
            <person name="Eloe-Fadrosh E.A."/>
            <person name="Kyrpides N.C."/>
            <person name="Woyke T."/>
        </authorList>
    </citation>
    <scope>NUCLEOTIDE SEQUENCE</scope>
    <source>
        <strain evidence="2">GVMAG-M-3300009161-52</strain>
    </source>
</reference>
<dbReference type="InterPro" id="IPR029063">
    <property type="entry name" value="SAM-dependent_MTases_sf"/>
</dbReference>
<dbReference type="SUPFAM" id="SSF53335">
    <property type="entry name" value="S-adenosyl-L-methionine-dependent methyltransferases"/>
    <property type="match status" value="1"/>
</dbReference>
<dbReference type="Pfam" id="PF05050">
    <property type="entry name" value="Methyltransf_21"/>
    <property type="match status" value="1"/>
</dbReference>
<dbReference type="EMBL" id="MN738978">
    <property type="protein sequence ID" value="QHT33789.1"/>
    <property type="molecule type" value="Genomic_DNA"/>
</dbReference>
<evidence type="ECO:0000313" key="2">
    <source>
        <dbReference type="EMBL" id="QHT33789.1"/>
    </source>
</evidence>
<dbReference type="PANTHER" id="PTHR34203">
    <property type="entry name" value="METHYLTRANSFERASE, FKBM FAMILY PROTEIN"/>
    <property type="match status" value="1"/>
</dbReference>
<dbReference type="AlphaFoldDB" id="A0A6C0EZT7"/>
<dbReference type="PANTHER" id="PTHR34203:SF15">
    <property type="entry name" value="SLL1173 PROTEIN"/>
    <property type="match status" value="1"/>
</dbReference>
<dbReference type="InterPro" id="IPR006342">
    <property type="entry name" value="FkbM_mtfrase"/>
</dbReference>
<organism evidence="2">
    <name type="scientific">viral metagenome</name>
    <dbReference type="NCBI Taxonomy" id="1070528"/>
    <lineage>
        <taxon>unclassified sequences</taxon>
        <taxon>metagenomes</taxon>
        <taxon>organismal metagenomes</taxon>
    </lineage>
</organism>
<dbReference type="NCBIfam" id="TIGR01444">
    <property type="entry name" value="fkbM_fam"/>
    <property type="match status" value="1"/>
</dbReference>
<protein>
    <recommendedName>
        <fullName evidence="1">Methyltransferase FkbM domain-containing protein</fullName>
    </recommendedName>
</protein>